<accession>A0AAV5GQ69</accession>
<feature type="compositionally biased region" description="Pro residues" evidence="1">
    <location>
        <begin position="1"/>
        <end position="10"/>
    </location>
</feature>
<dbReference type="AlphaFoldDB" id="A0AAV5GQ69"/>
<feature type="compositionally biased region" description="Low complexity" evidence="1">
    <location>
        <begin position="453"/>
        <end position="463"/>
    </location>
</feature>
<feature type="compositionally biased region" description="Basic and acidic residues" evidence="1">
    <location>
        <begin position="522"/>
        <end position="538"/>
    </location>
</feature>
<proteinExistence type="predicted"/>
<feature type="region of interest" description="Disordered" evidence="1">
    <location>
        <begin position="353"/>
        <end position="375"/>
    </location>
</feature>
<evidence type="ECO:0000313" key="3">
    <source>
        <dbReference type="Proteomes" id="UP001342314"/>
    </source>
</evidence>
<keyword evidence="3" id="KW-1185">Reference proteome</keyword>
<dbReference type="EMBL" id="BQKY01000009">
    <property type="protein sequence ID" value="GJN91676.1"/>
    <property type="molecule type" value="Genomic_DNA"/>
</dbReference>
<feature type="region of interest" description="Disordered" evidence="1">
    <location>
        <begin position="410"/>
        <end position="538"/>
    </location>
</feature>
<gene>
    <name evidence="2" type="ORF">Rhopal_004699-T1</name>
</gene>
<protein>
    <recommendedName>
        <fullName evidence="4">Proteophosphoglycan ppg4</fullName>
    </recommendedName>
</protein>
<evidence type="ECO:0000313" key="2">
    <source>
        <dbReference type="EMBL" id="GJN91676.1"/>
    </source>
</evidence>
<comment type="caution">
    <text evidence="2">The sequence shown here is derived from an EMBL/GenBank/DDBJ whole genome shotgun (WGS) entry which is preliminary data.</text>
</comment>
<feature type="compositionally biased region" description="Polar residues" evidence="1">
    <location>
        <begin position="12"/>
        <end position="28"/>
    </location>
</feature>
<dbReference type="Proteomes" id="UP001342314">
    <property type="component" value="Unassembled WGS sequence"/>
</dbReference>
<evidence type="ECO:0008006" key="4">
    <source>
        <dbReference type="Google" id="ProtNLM"/>
    </source>
</evidence>
<organism evidence="2 3">
    <name type="scientific">Rhodotorula paludigena</name>
    <dbReference type="NCBI Taxonomy" id="86838"/>
    <lineage>
        <taxon>Eukaryota</taxon>
        <taxon>Fungi</taxon>
        <taxon>Dikarya</taxon>
        <taxon>Basidiomycota</taxon>
        <taxon>Pucciniomycotina</taxon>
        <taxon>Microbotryomycetes</taxon>
        <taxon>Sporidiobolales</taxon>
        <taxon>Sporidiobolaceae</taxon>
        <taxon>Rhodotorula</taxon>
    </lineage>
</organism>
<feature type="region of interest" description="Disordered" evidence="1">
    <location>
        <begin position="1"/>
        <end position="109"/>
    </location>
</feature>
<feature type="region of interest" description="Disordered" evidence="1">
    <location>
        <begin position="140"/>
        <end position="179"/>
    </location>
</feature>
<feature type="compositionally biased region" description="Pro residues" evidence="1">
    <location>
        <begin position="441"/>
        <end position="452"/>
    </location>
</feature>
<sequence length="538" mass="56616">MSYPAPPPTWSGPGSNHLYQPVASTSAYSDYGPSPNDYTYPQHAEPSPAAYQQHQPTALSPPPSFGVRRVRSAMGFNTQPPPAPLNPSSLYASSPYPPSPVSPSYPSGAVHPAPAHTDYLTGSPAMRKPAYMHDQYNYAPTQTQTPRTPPPSARRRVASAQPAFPVAPQGQRPATSASAYEGYSGGLGVELEAQPMAYSHTMPGNAAEQAASAEEVSRFFLDMNEILGPEAMAALSPTSTYHPPLPAVSVQPPPLPQQQNRATYNVSGVLLDEDEYRAFADSPSVGHQPSPVEGQPFLLPDPTYGQPAPQANGYLAPAQFAYELQRPASAPPTPSFESDAMFQFAPYGSTYESAQPARSVSLNRRRGSSLDPAMIPRQYSSGLAGSYAPPSQHASYDAYEAPALLERAYAPPPQSQYPPSFRVAPPPQEPASYQAVTTPPRRAPPPVAPPTPMSTSSSASATGPAPPTPTPTAKRASVGARRGGRRGKGGGGDAISFINFSAADSKEILGGVAPSGTSKKRAREDEGGEAREGKKVAG</sequence>
<reference evidence="2 3" key="1">
    <citation type="submission" date="2021-12" db="EMBL/GenBank/DDBJ databases">
        <title>High titer production of polyol ester of fatty acids by Rhodotorula paludigena BS15 towards product separation-free biomass refinery.</title>
        <authorList>
            <person name="Mano J."/>
            <person name="Ono H."/>
            <person name="Tanaka T."/>
            <person name="Naito K."/>
            <person name="Sushida H."/>
            <person name="Ike M."/>
            <person name="Tokuyasu K."/>
            <person name="Kitaoka M."/>
        </authorList>
    </citation>
    <scope>NUCLEOTIDE SEQUENCE [LARGE SCALE GENOMIC DNA]</scope>
    <source>
        <strain evidence="2 3">BS15</strain>
    </source>
</reference>
<name>A0AAV5GQ69_9BASI</name>
<feature type="compositionally biased region" description="Low complexity" evidence="1">
    <location>
        <begin position="471"/>
        <end position="480"/>
    </location>
</feature>
<feature type="compositionally biased region" description="Polar residues" evidence="1">
    <location>
        <begin position="353"/>
        <end position="362"/>
    </location>
</feature>
<evidence type="ECO:0000256" key="1">
    <source>
        <dbReference type="SAM" id="MobiDB-lite"/>
    </source>
</evidence>